<evidence type="ECO:0000256" key="7">
    <source>
        <dbReference type="ARBA" id="ARBA00022857"/>
    </source>
</evidence>
<dbReference type="PANTHER" id="PTHR43765">
    <property type="entry name" value="2-DEHYDROPANTOATE 2-REDUCTASE-RELATED"/>
    <property type="match status" value="1"/>
</dbReference>
<name>A0A0D5NMG8_9BACL</name>
<dbReference type="EMBL" id="CP011058">
    <property type="protein sequence ID" value="AJY76355.1"/>
    <property type="molecule type" value="Genomic_DNA"/>
</dbReference>
<dbReference type="Proteomes" id="UP000032633">
    <property type="component" value="Chromosome"/>
</dbReference>
<comment type="similarity">
    <text evidence="3 11">Belongs to the ketopantoate reductase family.</text>
</comment>
<dbReference type="InterPro" id="IPR008927">
    <property type="entry name" value="6-PGluconate_DH-like_C_sf"/>
</dbReference>
<dbReference type="Gene3D" id="3.40.50.720">
    <property type="entry name" value="NAD(P)-binding Rossmann-like Domain"/>
    <property type="match status" value="1"/>
</dbReference>
<dbReference type="InterPro" id="IPR003710">
    <property type="entry name" value="ApbA"/>
</dbReference>
<feature type="domain" description="Ketopantoate reductase C-terminal" evidence="13">
    <location>
        <begin position="208"/>
        <end position="327"/>
    </location>
</feature>
<evidence type="ECO:0000256" key="4">
    <source>
        <dbReference type="ARBA" id="ARBA00013014"/>
    </source>
</evidence>
<dbReference type="GO" id="GO:0015940">
    <property type="term" value="P:pantothenate biosynthetic process"/>
    <property type="evidence" value="ECO:0007669"/>
    <property type="project" value="UniProtKB-UniPathway"/>
</dbReference>
<feature type="domain" description="Ketopantoate reductase N-terminal" evidence="12">
    <location>
        <begin position="4"/>
        <end position="155"/>
    </location>
</feature>
<proteinExistence type="inferred from homology"/>
<evidence type="ECO:0000259" key="13">
    <source>
        <dbReference type="Pfam" id="PF08546"/>
    </source>
</evidence>
<dbReference type="PATRIC" id="fig|1126833.4.peg.4302"/>
<dbReference type="AlphaFoldDB" id="A0A0D5NMG8"/>
<dbReference type="NCBIfam" id="TIGR00745">
    <property type="entry name" value="apbA_panE"/>
    <property type="match status" value="1"/>
</dbReference>
<dbReference type="SUPFAM" id="SSF51735">
    <property type="entry name" value="NAD(P)-binding Rossmann-fold domains"/>
    <property type="match status" value="1"/>
</dbReference>
<protein>
    <recommendedName>
        <fullName evidence="5 11">2-dehydropantoate 2-reductase</fullName>
        <ecNumber evidence="4 11">1.1.1.169</ecNumber>
    </recommendedName>
    <alternativeName>
        <fullName evidence="9 11">Ketopantoate reductase</fullName>
    </alternativeName>
</protein>
<accession>A0A0D5NMG8</accession>
<evidence type="ECO:0000256" key="5">
    <source>
        <dbReference type="ARBA" id="ARBA00019465"/>
    </source>
</evidence>
<dbReference type="HOGENOM" id="CLU_031468_0_1_9"/>
<evidence type="ECO:0000256" key="10">
    <source>
        <dbReference type="ARBA" id="ARBA00048793"/>
    </source>
</evidence>
<evidence type="ECO:0000256" key="3">
    <source>
        <dbReference type="ARBA" id="ARBA00007870"/>
    </source>
</evidence>
<dbReference type="RefSeq" id="WP_045671782.1">
    <property type="nucleotide sequence ID" value="NZ_CP011058.1"/>
</dbReference>
<evidence type="ECO:0000256" key="6">
    <source>
        <dbReference type="ARBA" id="ARBA00022655"/>
    </source>
</evidence>
<dbReference type="GO" id="GO:0050661">
    <property type="term" value="F:NADP binding"/>
    <property type="evidence" value="ECO:0007669"/>
    <property type="project" value="TreeGrafter"/>
</dbReference>
<dbReference type="InterPro" id="IPR050838">
    <property type="entry name" value="Ketopantoate_reductase"/>
</dbReference>
<evidence type="ECO:0000256" key="2">
    <source>
        <dbReference type="ARBA" id="ARBA00004994"/>
    </source>
</evidence>
<evidence type="ECO:0000256" key="8">
    <source>
        <dbReference type="ARBA" id="ARBA00023002"/>
    </source>
</evidence>
<dbReference type="Pfam" id="PF08546">
    <property type="entry name" value="ApbA_C"/>
    <property type="match status" value="1"/>
</dbReference>
<dbReference type="GO" id="GO:0005737">
    <property type="term" value="C:cytoplasm"/>
    <property type="evidence" value="ECO:0007669"/>
    <property type="project" value="TreeGrafter"/>
</dbReference>
<evidence type="ECO:0000256" key="11">
    <source>
        <dbReference type="RuleBase" id="RU362068"/>
    </source>
</evidence>
<comment type="pathway">
    <text evidence="2 11">Cofactor biosynthesis; (R)-pantothenate biosynthesis; (R)-pantoate from 3-methyl-2-oxobutanoate: step 2/2.</text>
</comment>
<evidence type="ECO:0000313" key="15">
    <source>
        <dbReference type="Proteomes" id="UP000032633"/>
    </source>
</evidence>
<keyword evidence="7 11" id="KW-0521">NADP</keyword>
<dbReference type="KEGG" id="pbj:VN24_19515"/>
<dbReference type="InterPro" id="IPR013328">
    <property type="entry name" value="6PGD_dom2"/>
</dbReference>
<dbReference type="UniPathway" id="UPA00028">
    <property type="reaction ID" value="UER00004"/>
</dbReference>
<evidence type="ECO:0000259" key="12">
    <source>
        <dbReference type="Pfam" id="PF02558"/>
    </source>
</evidence>
<dbReference type="STRING" id="1126833.VN24_19515"/>
<dbReference type="GO" id="GO:0008677">
    <property type="term" value="F:2-dehydropantoate 2-reductase activity"/>
    <property type="evidence" value="ECO:0007669"/>
    <property type="project" value="UniProtKB-EC"/>
</dbReference>
<dbReference type="InterPro" id="IPR013752">
    <property type="entry name" value="KPA_reductase"/>
</dbReference>
<comment type="catalytic activity">
    <reaction evidence="10 11">
        <text>(R)-pantoate + NADP(+) = 2-dehydropantoate + NADPH + H(+)</text>
        <dbReference type="Rhea" id="RHEA:16233"/>
        <dbReference type="ChEBI" id="CHEBI:11561"/>
        <dbReference type="ChEBI" id="CHEBI:15378"/>
        <dbReference type="ChEBI" id="CHEBI:15980"/>
        <dbReference type="ChEBI" id="CHEBI:57783"/>
        <dbReference type="ChEBI" id="CHEBI:58349"/>
        <dbReference type="EC" id="1.1.1.169"/>
    </reaction>
</comment>
<keyword evidence="8 11" id="KW-0560">Oxidoreductase</keyword>
<dbReference type="SUPFAM" id="SSF48179">
    <property type="entry name" value="6-phosphogluconate dehydrogenase C-terminal domain-like"/>
    <property type="match status" value="1"/>
</dbReference>
<organism evidence="14 15">
    <name type="scientific">Paenibacillus beijingensis</name>
    <dbReference type="NCBI Taxonomy" id="1126833"/>
    <lineage>
        <taxon>Bacteria</taxon>
        <taxon>Bacillati</taxon>
        <taxon>Bacillota</taxon>
        <taxon>Bacilli</taxon>
        <taxon>Bacillales</taxon>
        <taxon>Paenibacillaceae</taxon>
        <taxon>Paenibacillus</taxon>
    </lineage>
</organism>
<evidence type="ECO:0000313" key="14">
    <source>
        <dbReference type="EMBL" id="AJY76355.1"/>
    </source>
</evidence>
<reference evidence="14 15" key="1">
    <citation type="journal article" date="2015" name="J. Biotechnol.">
        <title>Complete genome sequence of Paenibacillus beijingensis 7188(T) (=DSM 24997(T)), a novel rhizobacterium from jujube garden soil.</title>
        <authorList>
            <person name="Kwak Y."/>
            <person name="Shin J.H."/>
        </authorList>
    </citation>
    <scope>NUCLEOTIDE SEQUENCE [LARGE SCALE GENOMIC DNA]</scope>
    <source>
        <strain evidence="14 15">DSM 24997</strain>
    </source>
</reference>
<keyword evidence="6 11" id="KW-0566">Pantothenate biosynthesis</keyword>
<reference evidence="15" key="2">
    <citation type="submission" date="2015-03" db="EMBL/GenBank/DDBJ databases">
        <title>Genome sequence of Paenibacillus beijingensis strain DSM 24997T.</title>
        <authorList>
            <person name="Kwak Y."/>
            <person name="Shin J.-H."/>
        </authorList>
    </citation>
    <scope>NUCLEOTIDE SEQUENCE [LARGE SCALE GENOMIC DNA]</scope>
    <source>
        <strain evidence="15">DSM 24997</strain>
    </source>
</reference>
<dbReference type="PANTHER" id="PTHR43765:SF2">
    <property type="entry name" value="2-DEHYDROPANTOATE 2-REDUCTASE"/>
    <property type="match status" value="1"/>
</dbReference>
<dbReference type="OrthoDB" id="9800163at2"/>
<sequence>MRFVVVGGGAIGLLYAARLALSGCGVHVVTRTAQQAAMLAGEGIRFILDGREAVAAVEASSSERSGADVPAAQWVLLTVKQTSLDAAAADALSRLLMPGAGLICMQNGIGHVEMLQERLPHAQIYAAVTSEGALREDAGSVRMTGSGELHFGRAPQSFANRDIAGAEGSGKEAGNYELAPQAGDSEKMLLGALRKAGINAWLSNDMGNRIYRKLLINSVINPLTAIYDVENGRLPEHPSRLALMRGLHAEAEAVLIRAGMEPASDSWERLLEICMLTAPNISSMLGDVRGGRLTEVDWINGGVVRLARRLGMEAPLNEAVRRMVHALKPLN</sequence>
<dbReference type="Pfam" id="PF02558">
    <property type="entry name" value="ApbA"/>
    <property type="match status" value="1"/>
</dbReference>
<evidence type="ECO:0000256" key="9">
    <source>
        <dbReference type="ARBA" id="ARBA00032024"/>
    </source>
</evidence>
<evidence type="ECO:0000256" key="1">
    <source>
        <dbReference type="ARBA" id="ARBA00002919"/>
    </source>
</evidence>
<comment type="function">
    <text evidence="1 11">Catalyzes the NADPH-dependent reduction of ketopantoate into pantoic acid.</text>
</comment>
<gene>
    <name evidence="14" type="ORF">VN24_19515</name>
</gene>
<keyword evidence="15" id="KW-1185">Reference proteome</keyword>
<dbReference type="InterPro" id="IPR013332">
    <property type="entry name" value="KPR_N"/>
</dbReference>
<dbReference type="Gene3D" id="1.10.1040.10">
    <property type="entry name" value="N-(1-d-carboxylethyl)-l-norvaline Dehydrogenase, domain 2"/>
    <property type="match status" value="1"/>
</dbReference>
<dbReference type="EC" id="1.1.1.169" evidence="4 11"/>
<dbReference type="InterPro" id="IPR036291">
    <property type="entry name" value="NAD(P)-bd_dom_sf"/>
</dbReference>